<sequence length="70" mass="8330">MGDKELHAHTRKYGDSQIPTINDPIKNFNAFLSLENCEQFIEKQNHTDRVNKIREVLTTYIRETEFLYSK</sequence>
<dbReference type="Proteomes" id="UP000183832">
    <property type="component" value="Unassembled WGS sequence"/>
</dbReference>
<evidence type="ECO:0000313" key="2">
    <source>
        <dbReference type="Proteomes" id="UP000183832"/>
    </source>
</evidence>
<keyword evidence="2" id="KW-1185">Reference proteome</keyword>
<proteinExistence type="predicted"/>
<gene>
    <name evidence="1" type="ORF">CLUMA_CG015287</name>
</gene>
<dbReference type="AlphaFoldDB" id="A0A1J1IQF3"/>
<accession>A0A1J1IQF3</accession>
<reference evidence="1 2" key="1">
    <citation type="submission" date="2015-04" db="EMBL/GenBank/DDBJ databases">
        <authorList>
            <person name="Syromyatnikov M.Y."/>
            <person name="Popov V.N."/>
        </authorList>
    </citation>
    <scope>NUCLEOTIDE SEQUENCE [LARGE SCALE GENOMIC DNA]</scope>
</reference>
<name>A0A1J1IQF3_9DIPT</name>
<evidence type="ECO:0000313" key="1">
    <source>
        <dbReference type="EMBL" id="CRL01970.1"/>
    </source>
</evidence>
<dbReference type="OrthoDB" id="10403846at2759"/>
<dbReference type="EMBL" id="CVRI01000057">
    <property type="protein sequence ID" value="CRL01970.1"/>
    <property type="molecule type" value="Genomic_DNA"/>
</dbReference>
<protein>
    <submittedName>
        <fullName evidence="1">CLUMA_CG015287, isoform A</fullName>
    </submittedName>
</protein>
<organism evidence="1 2">
    <name type="scientific">Clunio marinus</name>
    <dbReference type="NCBI Taxonomy" id="568069"/>
    <lineage>
        <taxon>Eukaryota</taxon>
        <taxon>Metazoa</taxon>
        <taxon>Ecdysozoa</taxon>
        <taxon>Arthropoda</taxon>
        <taxon>Hexapoda</taxon>
        <taxon>Insecta</taxon>
        <taxon>Pterygota</taxon>
        <taxon>Neoptera</taxon>
        <taxon>Endopterygota</taxon>
        <taxon>Diptera</taxon>
        <taxon>Nematocera</taxon>
        <taxon>Chironomoidea</taxon>
        <taxon>Chironomidae</taxon>
        <taxon>Clunio</taxon>
    </lineage>
</organism>